<evidence type="ECO:0000313" key="2">
    <source>
        <dbReference type="EMBL" id="GAA3969904.1"/>
    </source>
</evidence>
<dbReference type="Pfam" id="PF01872">
    <property type="entry name" value="RibD_C"/>
    <property type="match status" value="1"/>
</dbReference>
<evidence type="ECO:0000259" key="1">
    <source>
        <dbReference type="Pfam" id="PF01872"/>
    </source>
</evidence>
<dbReference type="PANTHER" id="PTHR38011">
    <property type="entry name" value="DIHYDROFOLATE REDUCTASE FAMILY PROTEIN (AFU_ORTHOLOGUE AFUA_8G06820)"/>
    <property type="match status" value="1"/>
</dbReference>
<comment type="caution">
    <text evidence="2">The sequence shown here is derived from an EMBL/GenBank/DDBJ whole genome shotgun (WGS) entry which is preliminary data.</text>
</comment>
<dbReference type="SUPFAM" id="SSF53597">
    <property type="entry name" value="Dihydrofolate reductase-like"/>
    <property type="match status" value="1"/>
</dbReference>
<dbReference type="PANTHER" id="PTHR38011:SF11">
    <property type="entry name" value="2,5-DIAMINO-6-RIBOSYLAMINO-4(3H)-PYRIMIDINONE 5'-PHOSPHATE REDUCTASE"/>
    <property type="match status" value="1"/>
</dbReference>
<dbReference type="InterPro" id="IPR002734">
    <property type="entry name" value="RibDG_C"/>
</dbReference>
<gene>
    <name evidence="2" type="ORF">GCM10022210_18690</name>
</gene>
<sequence length="181" mass="20313">MRRVILNLAVSLDGFIEGPNGEYDWCFNDQDYGMTEFLNNSDAIFLGRKSYETLMAAGPELFAALKLYVFTDTLTSVDGNAEIIRSADFERRVNEVRHSEGGNIWLFGGAQLVSAFIDQKQINEFILSVHPVLLGAGKPLFNIKERTNLMFLGSESFSSGLVQLRYTFKPEFDMSMIDSLG</sequence>
<proteinExistence type="predicted"/>
<dbReference type="Proteomes" id="UP001500742">
    <property type="component" value="Unassembled WGS sequence"/>
</dbReference>
<dbReference type="InterPro" id="IPR024072">
    <property type="entry name" value="DHFR-like_dom_sf"/>
</dbReference>
<protein>
    <submittedName>
        <fullName evidence="2">Dihydrofolate reductase family protein</fullName>
    </submittedName>
</protein>
<dbReference type="EMBL" id="BAAAZC010000013">
    <property type="protein sequence ID" value="GAA3969904.1"/>
    <property type="molecule type" value="Genomic_DNA"/>
</dbReference>
<evidence type="ECO:0000313" key="3">
    <source>
        <dbReference type="Proteomes" id="UP001500742"/>
    </source>
</evidence>
<name>A0ABP7PR94_9SPHI</name>
<feature type="domain" description="Bacterial bifunctional deaminase-reductase C-terminal" evidence="1">
    <location>
        <begin position="3"/>
        <end position="162"/>
    </location>
</feature>
<dbReference type="RefSeq" id="WP_259095647.1">
    <property type="nucleotide sequence ID" value="NZ_BAAAZC010000013.1"/>
</dbReference>
<accession>A0ABP7PR94</accession>
<dbReference type="InterPro" id="IPR050765">
    <property type="entry name" value="Riboflavin_Biosynth_HTPR"/>
</dbReference>
<organism evidence="2 3">
    <name type="scientific">Mucilaginibacter dorajii</name>
    <dbReference type="NCBI Taxonomy" id="692994"/>
    <lineage>
        <taxon>Bacteria</taxon>
        <taxon>Pseudomonadati</taxon>
        <taxon>Bacteroidota</taxon>
        <taxon>Sphingobacteriia</taxon>
        <taxon>Sphingobacteriales</taxon>
        <taxon>Sphingobacteriaceae</taxon>
        <taxon>Mucilaginibacter</taxon>
    </lineage>
</organism>
<keyword evidence="3" id="KW-1185">Reference proteome</keyword>
<dbReference type="Gene3D" id="3.40.430.10">
    <property type="entry name" value="Dihydrofolate Reductase, subunit A"/>
    <property type="match status" value="1"/>
</dbReference>
<reference evidence="3" key="1">
    <citation type="journal article" date="2019" name="Int. J. Syst. Evol. Microbiol.">
        <title>The Global Catalogue of Microorganisms (GCM) 10K type strain sequencing project: providing services to taxonomists for standard genome sequencing and annotation.</title>
        <authorList>
            <consortium name="The Broad Institute Genomics Platform"/>
            <consortium name="The Broad Institute Genome Sequencing Center for Infectious Disease"/>
            <person name="Wu L."/>
            <person name="Ma J."/>
        </authorList>
    </citation>
    <scope>NUCLEOTIDE SEQUENCE [LARGE SCALE GENOMIC DNA]</scope>
    <source>
        <strain evidence="3">JCM 16601</strain>
    </source>
</reference>